<protein>
    <submittedName>
        <fullName evidence="1">Uncharacterized protein</fullName>
    </submittedName>
</protein>
<organism evidence="1">
    <name type="scientific">bioreactor metagenome</name>
    <dbReference type="NCBI Taxonomy" id="1076179"/>
    <lineage>
        <taxon>unclassified sequences</taxon>
        <taxon>metagenomes</taxon>
        <taxon>ecological metagenomes</taxon>
    </lineage>
</organism>
<reference evidence="1" key="1">
    <citation type="submission" date="2019-08" db="EMBL/GenBank/DDBJ databases">
        <authorList>
            <person name="Kucharzyk K."/>
            <person name="Murdoch R.W."/>
            <person name="Higgins S."/>
            <person name="Loffler F."/>
        </authorList>
    </citation>
    <scope>NUCLEOTIDE SEQUENCE</scope>
</reference>
<accession>A0A645HXF1</accession>
<proteinExistence type="predicted"/>
<dbReference type="EMBL" id="VSSQ01102219">
    <property type="protein sequence ID" value="MPN43677.1"/>
    <property type="molecule type" value="Genomic_DNA"/>
</dbReference>
<gene>
    <name evidence="1" type="ORF">SDC9_191237</name>
</gene>
<sequence length="78" mass="8780">MLVGTHRFPLALERVAQALFKPIGLGNMHGARLIHRHFNRAIHHLAAQRVIEVNRFAGLIASRGTWLDVVAVQQCHQL</sequence>
<comment type="caution">
    <text evidence="1">The sequence shown here is derived from an EMBL/GenBank/DDBJ whole genome shotgun (WGS) entry which is preliminary data.</text>
</comment>
<evidence type="ECO:0000313" key="1">
    <source>
        <dbReference type="EMBL" id="MPN43677.1"/>
    </source>
</evidence>
<dbReference type="AlphaFoldDB" id="A0A645HXF1"/>
<name>A0A645HXF1_9ZZZZ</name>